<dbReference type="Proteomes" id="UP000095463">
    <property type="component" value="Unassembled WGS sequence"/>
</dbReference>
<comment type="subcellular location">
    <subcellularLocation>
        <location evidence="2">Cell junction</location>
        <location evidence="2">Tight junction</location>
    </subcellularLocation>
    <subcellularLocation>
        <location evidence="1">Lateral cell membrane</location>
    </subcellularLocation>
</comment>
<feature type="transmembrane region" description="Helical" evidence="8">
    <location>
        <begin position="37"/>
        <end position="57"/>
    </location>
</feature>
<protein>
    <recommendedName>
        <fullName evidence="9">Cyclic nucleotide-binding domain-containing protein</fullName>
    </recommendedName>
</protein>
<comment type="caution">
    <text evidence="10">The sequence shown here is derived from an EMBL/GenBank/DDBJ whole genome shotgun (WGS) entry which is preliminary data.</text>
</comment>
<feature type="transmembrane region" description="Helical" evidence="8">
    <location>
        <begin position="12"/>
        <end position="30"/>
    </location>
</feature>
<evidence type="ECO:0000259" key="9">
    <source>
        <dbReference type="PROSITE" id="PS50042"/>
    </source>
</evidence>
<evidence type="ECO:0000256" key="7">
    <source>
        <dbReference type="ARBA" id="ARBA00023180"/>
    </source>
</evidence>
<dbReference type="InterPro" id="IPR006916">
    <property type="entry name" value="POPDC1-3"/>
</dbReference>
<keyword evidence="3" id="KW-0796">Tight junction</keyword>
<keyword evidence="11" id="KW-1185">Reference proteome</keyword>
<sequence length="234" mass="26114">MSGLFDQLLTGLTNPVILFGHFTYFLLIVSMLMRRMVWLRSFAVASGVAKIIYRAFFVFDPVSVLWETVFVLVNIGQLLLIWYYERHHRFTEDHRHFVDSMPPSVERRALKRLLAFATVREVPADEVLVREGEVVKDLLYVADGVARIETAGRIIAVCGPGDYLGEMSFLSGEPATATVVASRPMRVLAFDQQRLHVAVASDAAIHRAMEAGLNRNLVGKLVRANTARVAPASA</sequence>
<evidence type="ECO:0000256" key="5">
    <source>
        <dbReference type="ARBA" id="ARBA00022889"/>
    </source>
</evidence>
<evidence type="ECO:0000256" key="6">
    <source>
        <dbReference type="ARBA" id="ARBA00022949"/>
    </source>
</evidence>
<dbReference type="EMBL" id="LAJE02000174">
    <property type="protein sequence ID" value="OEO30996.1"/>
    <property type="molecule type" value="Genomic_DNA"/>
</dbReference>
<keyword evidence="5" id="KW-0130">Cell adhesion</keyword>
<dbReference type="PANTHER" id="PTHR12101:SF17">
    <property type="entry name" value="BLOOD VESSEL EPICARDIAL SUBSTANCE"/>
    <property type="match status" value="1"/>
</dbReference>
<dbReference type="RefSeq" id="WP_069909813.1">
    <property type="nucleotide sequence ID" value="NZ_LAJE02000174.1"/>
</dbReference>
<dbReference type="Gene3D" id="2.60.120.10">
    <property type="entry name" value="Jelly Rolls"/>
    <property type="match status" value="1"/>
</dbReference>
<evidence type="ECO:0000256" key="2">
    <source>
        <dbReference type="ARBA" id="ARBA00004435"/>
    </source>
</evidence>
<evidence type="ECO:0000313" key="10">
    <source>
        <dbReference type="EMBL" id="OEO30996.1"/>
    </source>
</evidence>
<keyword evidence="8" id="KW-0472">Membrane</keyword>
<dbReference type="InterPro" id="IPR000595">
    <property type="entry name" value="cNMP-bd_dom"/>
</dbReference>
<evidence type="ECO:0000313" key="11">
    <source>
        <dbReference type="Proteomes" id="UP000095463"/>
    </source>
</evidence>
<dbReference type="GO" id="GO:0016328">
    <property type="term" value="C:lateral plasma membrane"/>
    <property type="evidence" value="ECO:0007669"/>
    <property type="project" value="UniProtKB-SubCell"/>
</dbReference>
<keyword evidence="6" id="KW-0965">Cell junction</keyword>
<dbReference type="PROSITE" id="PS50042">
    <property type="entry name" value="CNMP_BINDING_3"/>
    <property type="match status" value="1"/>
</dbReference>
<keyword evidence="4" id="KW-0217">Developmental protein</keyword>
<dbReference type="AlphaFoldDB" id="A0A1E5XQW5"/>
<dbReference type="SMART" id="SM00100">
    <property type="entry name" value="cNMP"/>
    <property type="match status" value="1"/>
</dbReference>
<dbReference type="GO" id="GO:0030552">
    <property type="term" value="F:cAMP binding"/>
    <property type="evidence" value="ECO:0007669"/>
    <property type="project" value="TreeGrafter"/>
</dbReference>
<keyword evidence="8" id="KW-1133">Transmembrane helix</keyword>
<accession>A0A1E5XQW5</accession>
<feature type="domain" description="Cyclic nucleotide-binding" evidence="9">
    <location>
        <begin position="101"/>
        <end position="216"/>
    </location>
</feature>
<feature type="transmembrane region" description="Helical" evidence="8">
    <location>
        <begin position="63"/>
        <end position="84"/>
    </location>
</feature>
<dbReference type="Pfam" id="PF00027">
    <property type="entry name" value="cNMP_binding"/>
    <property type="match status" value="1"/>
</dbReference>
<keyword evidence="7" id="KW-0325">Glycoprotein</keyword>
<evidence type="ECO:0000256" key="3">
    <source>
        <dbReference type="ARBA" id="ARBA00022427"/>
    </source>
</evidence>
<reference evidence="10 11" key="1">
    <citation type="journal article" date="2015" name="Genome Announc.">
        <title>Genome Assemblies of Three Soil-Associated Devosia species: D. insulae, D. limi, and D. soli.</title>
        <authorList>
            <person name="Hassan Y.I."/>
            <person name="Lepp D."/>
            <person name="Zhou T."/>
        </authorList>
    </citation>
    <scope>NUCLEOTIDE SEQUENCE [LARGE SCALE GENOMIC DNA]</scope>
    <source>
        <strain evidence="10 11">DS-56</strain>
    </source>
</reference>
<organism evidence="10 11">
    <name type="scientific">Devosia insulae DS-56</name>
    <dbReference type="NCBI Taxonomy" id="1116389"/>
    <lineage>
        <taxon>Bacteria</taxon>
        <taxon>Pseudomonadati</taxon>
        <taxon>Pseudomonadota</taxon>
        <taxon>Alphaproteobacteria</taxon>
        <taxon>Hyphomicrobiales</taxon>
        <taxon>Devosiaceae</taxon>
        <taxon>Devosia</taxon>
    </lineage>
</organism>
<evidence type="ECO:0000256" key="1">
    <source>
        <dbReference type="ARBA" id="ARBA00004124"/>
    </source>
</evidence>
<name>A0A1E5XQW5_9HYPH</name>
<dbReference type="OrthoDB" id="7946922at2"/>
<evidence type="ECO:0000256" key="4">
    <source>
        <dbReference type="ARBA" id="ARBA00022473"/>
    </source>
</evidence>
<evidence type="ECO:0000256" key="8">
    <source>
        <dbReference type="SAM" id="Phobius"/>
    </source>
</evidence>
<dbReference type="GO" id="GO:0005923">
    <property type="term" value="C:bicellular tight junction"/>
    <property type="evidence" value="ECO:0007669"/>
    <property type="project" value="UniProtKB-SubCell"/>
</dbReference>
<dbReference type="InterPro" id="IPR018490">
    <property type="entry name" value="cNMP-bd_dom_sf"/>
</dbReference>
<dbReference type="SUPFAM" id="SSF51206">
    <property type="entry name" value="cAMP-binding domain-like"/>
    <property type="match status" value="1"/>
</dbReference>
<keyword evidence="8" id="KW-0812">Transmembrane</keyword>
<dbReference type="CDD" id="cd00038">
    <property type="entry name" value="CAP_ED"/>
    <property type="match status" value="1"/>
</dbReference>
<dbReference type="InterPro" id="IPR014710">
    <property type="entry name" value="RmlC-like_jellyroll"/>
</dbReference>
<dbReference type="GO" id="GO:0007155">
    <property type="term" value="P:cell adhesion"/>
    <property type="evidence" value="ECO:0007669"/>
    <property type="project" value="UniProtKB-KW"/>
</dbReference>
<proteinExistence type="predicted"/>
<gene>
    <name evidence="10" type="ORF">VW23_018475</name>
</gene>
<dbReference type="PANTHER" id="PTHR12101">
    <property type="entry name" value="POPEYE DOMAIN CONTAINING PROTEIN"/>
    <property type="match status" value="1"/>
</dbReference>